<feature type="compositionally biased region" description="Low complexity" evidence="1">
    <location>
        <begin position="164"/>
        <end position="173"/>
    </location>
</feature>
<feature type="compositionally biased region" description="Polar residues" evidence="1">
    <location>
        <begin position="90"/>
        <end position="110"/>
    </location>
</feature>
<feature type="compositionally biased region" description="Low complexity" evidence="1">
    <location>
        <begin position="125"/>
        <end position="140"/>
    </location>
</feature>
<evidence type="ECO:0000313" key="4">
    <source>
        <dbReference type="Proteomes" id="UP001575181"/>
    </source>
</evidence>
<feature type="signal peptide" evidence="2">
    <location>
        <begin position="1"/>
        <end position="20"/>
    </location>
</feature>
<evidence type="ECO:0000256" key="2">
    <source>
        <dbReference type="SAM" id="SignalP"/>
    </source>
</evidence>
<dbReference type="RefSeq" id="WP_373656097.1">
    <property type="nucleotide sequence ID" value="NZ_JBGUAW010000007.1"/>
</dbReference>
<reference evidence="3 4" key="1">
    <citation type="submission" date="2024-08" db="EMBL/GenBank/DDBJ databases">
        <title>Whole-genome sequencing of halo(alkali)philic microorganisms from hypersaline lakes.</title>
        <authorList>
            <person name="Sorokin D.Y."/>
            <person name="Merkel A.Y."/>
            <person name="Messina E."/>
            <person name="Yakimov M."/>
        </authorList>
    </citation>
    <scope>NUCLEOTIDE SEQUENCE [LARGE SCALE GENOMIC DNA]</scope>
    <source>
        <strain evidence="3 4">Cl-TMA</strain>
    </source>
</reference>
<name>A0ABV4TVE9_9GAMM</name>
<comment type="caution">
    <text evidence="3">The sequence shown here is derived from an EMBL/GenBank/DDBJ whole genome shotgun (WGS) entry which is preliminary data.</text>
</comment>
<dbReference type="EMBL" id="JBGUAW010000007">
    <property type="protein sequence ID" value="MFA9461308.1"/>
    <property type="molecule type" value="Genomic_DNA"/>
</dbReference>
<evidence type="ECO:0000313" key="3">
    <source>
        <dbReference type="EMBL" id="MFA9461308.1"/>
    </source>
</evidence>
<accession>A0ABV4TVE9</accession>
<dbReference type="PROSITE" id="PS51257">
    <property type="entry name" value="PROKAR_LIPOPROTEIN"/>
    <property type="match status" value="1"/>
</dbReference>
<gene>
    <name evidence="3" type="ORF">ACERLL_10770</name>
</gene>
<keyword evidence="2" id="KW-0732">Signal</keyword>
<protein>
    <submittedName>
        <fullName evidence="3">Uncharacterized protein</fullName>
    </submittedName>
</protein>
<sequence length="346" mass="36849">MRFTGLVPLLLLTLATASCGEVEPGSFQAFDTGEDGADTTESTVNGIWTGSFIPQGGTIGRSATAVIWEGRLLVLSSTAELAHAGEITVRTTTTPLQETFSDPGTLEQQLDTSPGPTFPPPPDFVPDLTPTSDSLTSDPTRTGDPAVSPRTDSALDPRFTTESDFAADTTPDDTTAANRTVEVTGDIRSYSPVSGTPIAIGQISGTVIARSRLQVTVSGTQRPGVLELRFSDLFRQEVLVSDLVGSWSMTRGDRTLTLTVDSAGALNGSRSDGCLLSGELELLRRGENLFRVVLSIDNCAAEDGRYTGFAFLDPETLGRETGLEAFWILAESDGEDRFFNAVLDRQ</sequence>
<feature type="chain" id="PRO_5046319027" evidence="2">
    <location>
        <begin position="21"/>
        <end position="346"/>
    </location>
</feature>
<organism evidence="3 4">
    <name type="scientific">Thiohalorhabdus methylotrophus</name>
    <dbReference type="NCBI Taxonomy" id="3242694"/>
    <lineage>
        <taxon>Bacteria</taxon>
        <taxon>Pseudomonadati</taxon>
        <taxon>Pseudomonadota</taxon>
        <taxon>Gammaproteobacteria</taxon>
        <taxon>Thiohalorhabdales</taxon>
        <taxon>Thiohalorhabdaceae</taxon>
        <taxon>Thiohalorhabdus</taxon>
    </lineage>
</organism>
<dbReference type="Proteomes" id="UP001575181">
    <property type="component" value="Unassembled WGS sequence"/>
</dbReference>
<keyword evidence="4" id="KW-1185">Reference proteome</keyword>
<feature type="region of interest" description="Disordered" evidence="1">
    <location>
        <begin position="90"/>
        <end position="173"/>
    </location>
</feature>
<evidence type="ECO:0000256" key="1">
    <source>
        <dbReference type="SAM" id="MobiDB-lite"/>
    </source>
</evidence>
<proteinExistence type="predicted"/>